<dbReference type="PRINTS" id="PR01959">
    <property type="entry name" value="SBIMPHPHTASE"/>
</dbReference>
<organism evidence="11 12">
    <name type="scientific">Parvularcula marina</name>
    <dbReference type="NCBI Taxonomy" id="2292771"/>
    <lineage>
        <taxon>Bacteria</taxon>
        <taxon>Pseudomonadati</taxon>
        <taxon>Pseudomonadota</taxon>
        <taxon>Alphaproteobacteria</taxon>
        <taxon>Parvularculales</taxon>
        <taxon>Parvularculaceae</taxon>
        <taxon>Parvularcula</taxon>
    </lineage>
</organism>
<dbReference type="PANTHER" id="PTHR20854">
    <property type="entry name" value="INOSITOL MONOPHOSPHATASE"/>
    <property type="match status" value="1"/>
</dbReference>
<evidence type="ECO:0000256" key="9">
    <source>
        <dbReference type="PIRSR" id="PIRSR600760-2"/>
    </source>
</evidence>
<dbReference type="InParanoid" id="A0A371R7T4"/>
<evidence type="ECO:0000256" key="1">
    <source>
        <dbReference type="ARBA" id="ARBA00001033"/>
    </source>
</evidence>
<dbReference type="CDD" id="cd01639">
    <property type="entry name" value="IMPase"/>
    <property type="match status" value="1"/>
</dbReference>
<evidence type="ECO:0000256" key="7">
    <source>
        <dbReference type="ARBA" id="ARBA00022801"/>
    </source>
</evidence>
<dbReference type="EMBL" id="QUQO01000002">
    <property type="protein sequence ID" value="RFB01512.1"/>
    <property type="molecule type" value="Genomic_DNA"/>
</dbReference>
<dbReference type="PROSITE" id="PS00629">
    <property type="entry name" value="IMP_1"/>
    <property type="match status" value="1"/>
</dbReference>
<evidence type="ECO:0000256" key="2">
    <source>
        <dbReference type="ARBA" id="ARBA00001946"/>
    </source>
</evidence>
<keyword evidence="8 9" id="KW-0460">Magnesium</keyword>
<keyword evidence="6 9" id="KW-0479">Metal-binding</keyword>
<dbReference type="InterPro" id="IPR020583">
    <property type="entry name" value="Inositol_monoP_metal-BS"/>
</dbReference>
<evidence type="ECO:0000313" key="11">
    <source>
        <dbReference type="EMBL" id="RFB01512.1"/>
    </source>
</evidence>
<dbReference type="GO" id="GO:0008934">
    <property type="term" value="F:inositol monophosphate 1-phosphatase activity"/>
    <property type="evidence" value="ECO:0007669"/>
    <property type="project" value="InterPro"/>
</dbReference>
<comment type="caution">
    <text evidence="11">The sequence shown here is derived from an EMBL/GenBank/DDBJ whole genome shotgun (WGS) entry which is preliminary data.</text>
</comment>
<keyword evidence="7 10" id="KW-0378">Hydrolase</keyword>
<evidence type="ECO:0000256" key="4">
    <source>
        <dbReference type="ARBA" id="ARBA00013106"/>
    </source>
</evidence>
<comment type="cofactor">
    <cofactor evidence="2 9 10">
        <name>Mg(2+)</name>
        <dbReference type="ChEBI" id="CHEBI:18420"/>
    </cofactor>
</comment>
<dbReference type="SUPFAM" id="SSF56655">
    <property type="entry name" value="Carbohydrate phosphatase"/>
    <property type="match status" value="1"/>
</dbReference>
<protein>
    <recommendedName>
        <fullName evidence="5 10">Inositol-1-monophosphatase</fullName>
        <ecNumber evidence="4 10">3.1.3.25</ecNumber>
    </recommendedName>
</protein>
<dbReference type="PANTHER" id="PTHR20854:SF4">
    <property type="entry name" value="INOSITOL-1-MONOPHOSPHATASE-RELATED"/>
    <property type="match status" value="1"/>
</dbReference>
<name>A0A371R7T4_9PROT</name>
<feature type="binding site" evidence="9">
    <location>
        <position position="87"/>
    </location>
    <ligand>
        <name>Mg(2+)</name>
        <dbReference type="ChEBI" id="CHEBI:18420"/>
        <label>1</label>
        <note>catalytic</note>
    </ligand>
</feature>
<evidence type="ECO:0000256" key="3">
    <source>
        <dbReference type="ARBA" id="ARBA00009759"/>
    </source>
</evidence>
<dbReference type="InterPro" id="IPR033942">
    <property type="entry name" value="IMPase"/>
</dbReference>
<dbReference type="AlphaFoldDB" id="A0A371R7T4"/>
<dbReference type="GO" id="GO:0046854">
    <property type="term" value="P:phosphatidylinositol phosphate biosynthetic process"/>
    <property type="evidence" value="ECO:0007669"/>
    <property type="project" value="InterPro"/>
</dbReference>
<comment type="similarity">
    <text evidence="3 10">Belongs to the inositol monophosphatase superfamily.</text>
</comment>
<dbReference type="GO" id="GO:0046872">
    <property type="term" value="F:metal ion binding"/>
    <property type="evidence" value="ECO:0007669"/>
    <property type="project" value="UniProtKB-KW"/>
</dbReference>
<dbReference type="PROSITE" id="PS00630">
    <property type="entry name" value="IMP_2"/>
    <property type="match status" value="1"/>
</dbReference>
<dbReference type="Proteomes" id="UP000264589">
    <property type="component" value="Unassembled WGS sequence"/>
</dbReference>
<dbReference type="EC" id="3.1.3.25" evidence="4 10"/>
<feature type="binding site" evidence="9">
    <location>
        <position position="89"/>
    </location>
    <ligand>
        <name>Mg(2+)</name>
        <dbReference type="ChEBI" id="CHEBI:18420"/>
        <label>1</label>
        <note>catalytic</note>
    </ligand>
</feature>
<proteinExistence type="inferred from homology"/>
<reference evidence="11 12" key="1">
    <citation type="submission" date="2018-08" db="EMBL/GenBank/DDBJ databases">
        <title>Parvularcula sp. SM1705, isolated from surface water of the South Sea China.</title>
        <authorList>
            <person name="Sun L."/>
        </authorList>
    </citation>
    <scope>NUCLEOTIDE SEQUENCE [LARGE SCALE GENOMIC DNA]</scope>
    <source>
        <strain evidence="11 12">SM1705</strain>
    </source>
</reference>
<dbReference type="Gene3D" id="3.40.190.80">
    <property type="match status" value="1"/>
</dbReference>
<evidence type="ECO:0000256" key="10">
    <source>
        <dbReference type="RuleBase" id="RU364068"/>
    </source>
</evidence>
<sequence length="263" mass="29129">MPHVSPLLKVMIDAARDGAKVLRRDFYEVEALQVRKKGASDFVSKADTAAEEAIVRTLSKARPKFGFILEEGDDIEGADNSNRFIIDPLDGTTNFLHGIPQFCISIALERDREPYAGVIFCPITDELFYAEHGFGAYLNDRRLRVSGRNDLSESLIGTGLPYQGRAGRELALQECDRVLSKTAGIRRFGSAAYDLCMTAMGRLDAYWERGLHPWDVAAGIVMVREAGGEVSTIEESKERPHLTPSILASNHHLHSAVRDLIRG</sequence>
<dbReference type="InterPro" id="IPR020550">
    <property type="entry name" value="Inositol_monophosphatase_CS"/>
</dbReference>
<dbReference type="Pfam" id="PF00459">
    <property type="entry name" value="Inositol_P"/>
    <property type="match status" value="1"/>
</dbReference>
<dbReference type="FunCoup" id="A0A371R7T4">
    <property type="interactions" value="478"/>
</dbReference>
<dbReference type="PRINTS" id="PR00377">
    <property type="entry name" value="IMPHPHTASES"/>
</dbReference>
<dbReference type="RefSeq" id="WP_116393228.1">
    <property type="nucleotide sequence ID" value="NZ_CAXQPM010000012.1"/>
</dbReference>
<gene>
    <name evidence="11" type="ORF">DX908_14610</name>
</gene>
<evidence type="ECO:0000256" key="6">
    <source>
        <dbReference type="ARBA" id="ARBA00022723"/>
    </source>
</evidence>
<feature type="binding site" evidence="9">
    <location>
        <position position="90"/>
    </location>
    <ligand>
        <name>Mg(2+)</name>
        <dbReference type="ChEBI" id="CHEBI:18420"/>
        <label>2</label>
    </ligand>
</feature>
<feature type="binding site" evidence="9">
    <location>
        <position position="70"/>
    </location>
    <ligand>
        <name>Mg(2+)</name>
        <dbReference type="ChEBI" id="CHEBI:18420"/>
        <label>1</label>
        <note>catalytic</note>
    </ligand>
</feature>
<dbReference type="InterPro" id="IPR022337">
    <property type="entry name" value="Inositol_monophosphatase_SuhB"/>
</dbReference>
<dbReference type="GO" id="GO:0007165">
    <property type="term" value="P:signal transduction"/>
    <property type="evidence" value="ECO:0007669"/>
    <property type="project" value="TreeGrafter"/>
</dbReference>
<dbReference type="Gene3D" id="3.30.540.10">
    <property type="entry name" value="Fructose-1,6-Bisphosphatase, subunit A, domain 1"/>
    <property type="match status" value="1"/>
</dbReference>
<evidence type="ECO:0000313" key="12">
    <source>
        <dbReference type="Proteomes" id="UP000264589"/>
    </source>
</evidence>
<dbReference type="OrthoDB" id="9785695at2"/>
<comment type="catalytic activity">
    <reaction evidence="1 10">
        <text>a myo-inositol phosphate + H2O = myo-inositol + phosphate</text>
        <dbReference type="Rhea" id="RHEA:24056"/>
        <dbReference type="ChEBI" id="CHEBI:15377"/>
        <dbReference type="ChEBI" id="CHEBI:17268"/>
        <dbReference type="ChEBI" id="CHEBI:43474"/>
        <dbReference type="ChEBI" id="CHEBI:84139"/>
        <dbReference type="EC" id="3.1.3.25"/>
    </reaction>
</comment>
<accession>A0A371R7T4</accession>
<dbReference type="GO" id="GO:0006020">
    <property type="term" value="P:inositol metabolic process"/>
    <property type="evidence" value="ECO:0007669"/>
    <property type="project" value="TreeGrafter"/>
</dbReference>
<keyword evidence="12" id="KW-1185">Reference proteome</keyword>
<dbReference type="InterPro" id="IPR000760">
    <property type="entry name" value="Inositol_monophosphatase-like"/>
</dbReference>
<evidence type="ECO:0000256" key="5">
    <source>
        <dbReference type="ARBA" id="ARBA00019784"/>
    </source>
</evidence>
<evidence type="ECO:0000256" key="8">
    <source>
        <dbReference type="ARBA" id="ARBA00022842"/>
    </source>
</evidence>
<dbReference type="FunFam" id="3.30.540.10:FF:000003">
    <property type="entry name" value="Inositol-1-monophosphatase"/>
    <property type="match status" value="1"/>
</dbReference>
<feature type="binding site" evidence="9">
    <location>
        <position position="215"/>
    </location>
    <ligand>
        <name>Mg(2+)</name>
        <dbReference type="ChEBI" id="CHEBI:18420"/>
        <label>1</label>
        <note>catalytic</note>
    </ligand>
</feature>